<feature type="compositionally biased region" description="Acidic residues" evidence="1">
    <location>
        <begin position="1060"/>
        <end position="1074"/>
    </location>
</feature>
<feature type="domain" description="Reverse transcriptase" evidence="2">
    <location>
        <begin position="321"/>
        <end position="602"/>
    </location>
</feature>
<gene>
    <name evidence="3" type="ORF">RIMI_LOCUS10892939</name>
</gene>
<name>A0ABN9LM88_9NEOB</name>
<feature type="compositionally biased region" description="Basic and acidic residues" evidence="1">
    <location>
        <begin position="1097"/>
        <end position="1114"/>
    </location>
</feature>
<dbReference type="Gene3D" id="3.60.10.10">
    <property type="entry name" value="Endonuclease/exonuclease/phosphatase"/>
    <property type="match status" value="1"/>
</dbReference>
<sequence>MGRCLILDVLMKGQELRLINIYGPQSKWDRKCLFMRIKPYLFTSRQVVFGGDFNAVTRPRDRGGSRDKLTYDSVALNSIASEARLVDVHIRHTPGHEGFTYHRETLRMGRGFWRLNSSLLEEAEIRQSFEDFLQSQVPLLDLCSSKSEWWEMFKERVARFFRQLSSLRSLSRYRLYQGLRRKLEHLVSTGGSREEISRVKSLLMRCQYDRHASLVFERDYGKYRSPDPYRNCKMSVNSKVVTGLVDTTGSLRRSRSGILEVVRSFYSHLLGKSDLDWDEMSAFLAEAVPEPGVDPSLDVLTEMIREEEVQLAIEGLAPKKSPGPDGLTSEFYKTFKDVLVPLLTEVFNECLSSGTLPKSMRRSALIILSKGRSTFSAVLCVREAVEQGRAGHWKGYMLSLDQAKAFDRVNHEYLWSVLLRYGLPGGFVDWLKTLYSGAESFPLVNGWIGSSFDVGSGVRQGCPLSPLLYVFAIDPLLRRVERGPLAGIGMDQAAPEATLRVVAYADDVTVFVSSHEEAGWLMSEVDRYSEASGSKINRDKCESLWLGGGDPGFDLPDTLPGPKVSAKVLGIEFGQGDYPKQNWDSRLEIATQKVNQWKGWSLTLRERVNLIKTYLLPLLIYLGSVCILPESLWTRVYSLFFQLLWGNRLNLVKREVTYRTRRLGGLGMVNPVVFLVDTFIKINIANLWKERAPPWVFSCRGWFQPFFQEWETGGQVKDLRTPHGHLPAYATLVLKQKTTPNIQPVSLIPRSPGGDDPTHRPLISHRPVCLGSHEETEGSAQESYTGDLGSSLQDVWSNLLPGSSITCVLVTRRSDGGDGRSPDTDDGGDGRSPDTDDGGDGRSLDTDDGGDRRSPDTDDGGDGRSPDTDDGGDGRSPDTDDGGDGRSPDTDDGGDGRSPDTDDGGDGRSPDTDDGGDGRSLDTDDGDTDDGGDGRSPDTDDGGDGRSPDTDDGGDGRSPDTDDGGYGRSPDTDDGGDGRSPDTDDGGYGRSPDTDDGGDGRSPDTDDGGDGRSPDTDDGGYGRSPDTDDGGDGRSPDTDDGGDGRSPDTDDGGDGRSPDTDDGGDGQSPDIDDGGDGRSPDTDDGGDGQSPDSDDGGDGRSPDTDDGGDWRSPDTDDGDTCQVALAKEIDLVVEDAGDGVRR</sequence>
<proteinExistence type="predicted"/>
<dbReference type="EMBL" id="CAUEEQ010024020">
    <property type="protein sequence ID" value="CAJ0945434.1"/>
    <property type="molecule type" value="Genomic_DNA"/>
</dbReference>
<dbReference type="Proteomes" id="UP001176940">
    <property type="component" value="Unassembled WGS sequence"/>
</dbReference>
<dbReference type="Pfam" id="PF00078">
    <property type="entry name" value="RVT_1"/>
    <property type="match status" value="1"/>
</dbReference>
<keyword evidence="4" id="KW-1185">Reference proteome</keyword>
<feature type="compositionally biased region" description="Basic and acidic residues" evidence="1">
    <location>
        <begin position="812"/>
        <end position="922"/>
    </location>
</feature>
<evidence type="ECO:0000313" key="3">
    <source>
        <dbReference type="EMBL" id="CAJ0945434.1"/>
    </source>
</evidence>
<evidence type="ECO:0000259" key="2">
    <source>
        <dbReference type="PROSITE" id="PS50878"/>
    </source>
</evidence>
<evidence type="ECO:0000256" key="1">
    <source>
        <dbReference type="SAM" id="MobiDB-lite"/>
    </source>
</evidence>
<dbReference type="SUPFAM" id="SSF56219">
    <property type="entry name" value="DNase I-like"/>
    <property type="match status" value="1"/>
</dbReference>
<dbReference type="SUPFAM" id="SSF56672">
    <property type="entry name" value="DNA/RNA polymerases"/>
    <property type="match status" value="1"/>
</dbReference>
<feature type="compositionally biased region" description="Basic and acidic residues" evidence="1">
    <location>
        <begin position="932"/>
        <end position="960"/>
    </location>
</feature>
<accession>A0ABN9LM88</accession>
<dbReference type="PROSITE" id="PS50878">
    <property type="entry name" value="RT_POL"/>
    <property type="match status" value="1"/>
</dbReference>
<dbReference type="InterPro" id="IPR043502">
    <property type="entry name" value="DNA/RNA_pol_sf"/>
</dbReference>
<dbReference type="PANTHER" id="PTHR19446">
    <property type="entry name" value="REVERSE TRANSCRIPTASES"/>
    <property type="match status" value="1"/>
</dbReference>
<evidence type="ECO:0000313" key="4">
    <source>
        <dbReference type="Proteomes" id="UP001176940"/>
    </source>
</evidence>
<feature type="compositionally biased region" description="Acidic residues" evidence="1">
    <location>
        <begin position="1082"/>
        <end position="1096"/>
    </location>
</feature>
<comment type="caution">
    <text evidence="3">The sequence shown here is derived from an EMBL/GenBank/DDBJ whole genome shotgun (WGS) entry which is preliminary data.</text>
</comment>
<dbReference type="InterPro" id="IPR036691">
    <property type="entry name" value="Endo/exonu/phosph_ase_sf"/>
</dbReference>
<organism evidence="3 4">
    <name type="scientific">Ranitomeya imitator</name>
    <name type="common">mimic poison frog</name>
    <dbReference type="NCBI Taxonomy" id="111125"/>
    <lineage>
        <taxon>Eukaryota</taxon>
        <taxon>Metazoa</taxon>
        <taxon>Chordata</taxon>
        <taxon>Craniata</taxon>
        <taxon>Vertebrata</taxon>
        <taxon>Euteleostomi</taxon>
        <taxon>Amphibia</taxon>
        <taxon>Batrachia</taxon>
        <taxon>Anura</taxon>
        <taxon>Neobatrachia</taxon>
        <taxon>Hyloidea</taxon>
        <taxon>Dendrobatidae</taxon>
        <taxon>Dendrobatinae</taxon>
        <taxon>Ranitomeya</taxon>
    </lineage>
</organism>
<feature type="compositionally biased region" description="Basic and acidic residues" evidence="1">
    <location>
        <begin position="1031"/>
        <end position="1059"/>
    </location>
</feature>
<protein>
    <recommendedName>
        <fullName evidence="2">Reverse transcriptase domain-containing protein</fullName>
    </recommendedName>
</protein>
<dbReference type="InterPro" id="IPR000477">
    <property type="entry name" value="RT_dom"/>
</dbReference>
<feature type="region of interest" description="Disordered" evidence="1">
    <location>
        <begin position="811"/>
        <end position="1120"/>
    </location>
</feature>
<feature type="compositionally biased region" description="Basic and acidic residues" evidence="1">
    <location>
        <begin position="998"/>
        <end position="1015"/>
    </location>
</feature>
<dbReference type="CDD" id="cd01650">
    <property type="entry name" value="RT_nLTR_like"/>
    <property type="match status" value="1"/>
</dbReference>
<reference evidence="3" key="1">
    <citation type="submission" date="2023-07" db="EMBL/GenBank/DDBJ databases">
        <authorList>
            <person name="Stuckert A."/>
        </authorList>
    </citation>
    <scope>NUCLEOTIDE SEQUENCE</scope>
</reference>